<name>A0A2S6ZL60_9XANT</name>
<dbReference type="AlphaFoldDB" id="A0A2S6ZL60"/>
<dbReference type="InterPro" id="IPR024370">
    <property type="entry name" value="PBP_domain"/>
</dbReference>
<feature type="chain" id="PRO_5015683032" description="PBP domain-containing protein" evidence="2">
    <location>
        <begin position="22"/>
        <end position="347"/>
    </location>
</feature>
<organism evidence="4 5">
    <name type="scientific">Xanthomonas theicola</name>
    <dbReference type="NCBI Taxonomy" id="56464"/>
    <lineage>
        <taxon>Bacteria</taxon>
        <taxon>Pseudomonadati</taxon>
        <taxon>Pseudomonadota</taxon>
        <taxon>Gammaproteobacteria</taxon>
        <taxon>Lysobacterales</taxon>
        <taxon>Lysobacteraceae</taxon>
        <taxon>Xanthomonas</taxon>
    </lineage>
</organism>
<dbReference type="OrthoDB" id="9765713at2"/>
<protein>
    <recommendedName>
        <fullName evidence="3">PBP domain-containing protein</fullName>
    </recommendedName>
</protein>
<dbReference type="PANTHER" id="PTHR30570">
    <property type="entry name" value="PERIPLASMIC PHOSPHATE BINDING COMPONENT OF PHOSPHATE ABC TRANSPORTER"/>
    <property type="match status" value="1"/>
</dbReference>
<dbReference type="Pfam" id="PF12849">
    <property type="entry name" value="PBP_like_2"/>
    <property type="match status" value="1"/>
</dbReference>
<comment type="caution">
    <text evidence="4">The sequence shown here is derived from an EMBL/GenBank/DDBJ whole genome shotgun (WGS) entry which is preliminary data.</text>
</comment>
<evidence type="ECO:0000313" key="4">
    <source>
        <dbReference type="EMBL" id="PPT92936.1"/>
    </source>
</evidence>
<keyword evidence="1 2" id="KW-0732">Signal</keyword>
<dbReference type="SUPFAM" id="SSF53850">
    <property type="entry name" value="Periplasmic binding protein-like II"/>
    <property type="match status" value="1"/>
</dbReference>
<accession>A0A2S6ZL60</accession>
<gene>
    <name evidence="4" type="ORF">XthCFBP4691_01730</name>
</gene>
<dbReference type="InterPro" id="IPR050811">
    <property type="entry name" value="Phosphate_ABC_transporter"/>
</dbReference>
<feature type="domain" description="PBP" evidence="3">
    <location>
        <begin position="49"/>
        <end position="313"/>
    </location>
</feature>
<evidence type="ECO:0000313" key="5">
    <source>
        <dbReference type="Proteomes" id="UP000239898"/>
    </source>
</evidence>
<dbReference type="PANTHER" id="PTHR30570:SF6">
    <property type="entry name" value="PHOSPHATE-BINDING PROTEIN PSTS"/>
    <property type="match status" value="1"/>
</dbReference>
<keyword evidence="5" id="KW-1185">Reference proteome</keyword>
<dbReference type="PROSITE" id="PS51257">
    <property type="entry name" value="PROKAR_LIPOPROTEIN"/>
    <property type="match status" value="1"/>
</dbReference>
<dbReference type="RefSeq" id="WP_128418837.1">
    <property type="nucleotide sequence ID" value="NZ_CP049017.1"/>
</dbReference>
<proteinExistence type="predicted"/>
<evidence type="ECO:0000259" key="3">
    <source>
        <dbReference type="Pfam" id="PF12849"/>
    </source>
</evidence>
<dbReference type="Gene3D" id="3.40.190.10">
    <property type="entry name" value="Periplasmic binding protein-like II"/>
    <property type="match status" value="2"/>
</dbReference>
<dbReference type="Proteomes" id="UP000239898">
    <property type="component" value="Unassembled WGS sequence"/>
</dbReference>
<dbReference type="EMBL" id="MIGX01000004">
    <property type="protein sequence ID" value="PPT92936.1"/>
    <property type="molecule type" value="Genomic_DNA"/>
</dbReference>
<evidence type="ECO:0000256" key="1">
    <source>
        <dbReference type="ARBA" id="ARBA00022729"/>
    </source>
</evidence>
<feature type="signal peptide" evidence="2">
    <location>
        <begin position="1"/>
        <end position="21"/>
    </location>
</feature>
<sequence>MRRGGLALAAALLACAGSAAAAPPAVDAALPRYAPQAVQVDPAAEYLSADGAVRIAGAEHVHAIVEGFNALFARHHPGVRFASAGKGTSSAVPLLMFGRTLFAPMGRAINPIEQVPYRKIVGADALDVRVAHTAGSSAGGLATTLAVYVNRRNPLAQLSMVQLAQVLGTGTPGGDLSRWGQLGLDGDWRDRPIQPYATPEYSGFGDALQQQVLQGRALAPRTRYAADSARLLQRVADDPDGIAVAAIGLENAQVRQLPLLGLHSGRPLAGTPQEVVDGDYPLGRWLHFYVRRSPGRPLDPLVREYLRLVLSHEGQTIIAAQPDGYLPLTAAQARHEREKLDRTTPAP</sequence>
<reference evidence="4 5" key="1">
    <citation type="submission" date="2016-08" db="EMBL/GenBank/DDBJ databases">
        <title>Evolution of the type three secretion system and type three effector repertoires in Xanthomonas.</title>
        <authorList>
            <person name="Merda D."/>
            <person name="Briand M."/>
            <person name="Bosis E."/>
            <person name="Rousseau C."/>
            <person name="Portier P."/>
            <person name="Jacques M.-A."/>
            <person name="Fischer-Le Saux M."/>
        </authorList>
    </citation>
    <scope>NUCLEOTIDE SEQUENCE [LARGE SCALE GENOMIC DNA]</scope>
    <source>
        <strain evidence="4 5">CFBP 4691</strain>
    </source>
</reference>
<evidence type="ECO:0000256" key="2">
    <source>
        <dbReference type="SAM" id="SignalP"/>
    </source>
</evidence>